<evidence type="ECO:0000313" key="2">
    <source>
        <dbReference type="EMBL" id="RRH87308.1"/>
    </source>
</evidence>
<reference evidence="3 4" key="2">
    <citation type="submission" date="2018-12" db="EMBL/GenBank/DDBJ databases">
        <title>The genome sequences of strain 502.</title>
        <authorList>
            <person name="Gao J."/>
            <person name="Sun J."/>
        </authorList>
    </citation>
    <scope>NUCLEOTIDE SEQUENCE [LARGE SCALE GENOMIC DNA]</scope>
    <source>
        <strain evidence="3 4">502</strain>
    </source>
</reference>
<keyword evidence="4" id="KW-1185">Reference proteome</keyword>
<evidence type="ECO:0000313" key="4">
    <source>
        <dbReference type="Proteomes" id="UP000271137"/>
    </source>
</evidence>
<evidence type="ECO:0000256" key="1">
    <source>
        <dbReference type="SAM" id="MobiDB-lite"/>
    </source>
</evidence>
<dbReference type="EMBL" id="RQXU01000009">
    <property type="protein sequence ID" value="RRH87308.1"/>
    <property type="molecule type" value="Genomic_DNA"/>
</dbReference>
<dbReference type="Proteomes" id="UP000271590">
    <property type="component" value="Unassembled WGS sequence"/>
</dbReference>
<dbReference type="AlphaFoldDB" id="A0A3P3EPJ7"/>
<name>A0A3P3EPJ7_9BURK</name>
<dbReference type="EMBL" id="RXFQ01000008">
    <property type="protein sequence ID" value="RSZ35598.1"/>
    <property type="molecule type" value="Genomic_DNA"/>
</dbReference>
<protein>
    <submittedName>
        <fullName evidence="2">Uncharacterized protein</fullName>
    </submittedName>
</protein>
<feature type="region of interest" description="Disordered" evidence="1">
    <location>
        <begin position="33"/>
        <end position="78"/>
    </location>
</feature>
<evidence type="ECO:0000313" key="5">
    <source>
        <dbReference type="Proteomes" id="UP000271590"/>
    </source>
</evidence>
<sequence>MRMFGLVGLLLALVIAGVVAKKQMASVAAPALPSVPGAAAPASGEAPADERTQARQVQQQVKEALDAAAQARKMPDDN</sequence>
<reference evidence="2 5" key="1">
    <citation type="submission" date="2018-11" db="EMBL/GenBank/DDBJ databases">
        <title>The genome of Variovorax sp T529.</title>
        <authorList>
            <person name="Gao J."/>
        </authorList>
    </citation>
    <scope>NUCLEOTIDE SEQUENCE [LARGE SCALE GENOMIC DNA]</scope>
    <source>
        <strain evidence="2 5">T529</strain>
    </source>
</reference>
<organism evidence="2 5">
    <name type="scientific">Variovorax beijingensis</name>
    <dbReference type="NCBI Taxonomy" id="2496117"/>
    <lineage>
        <taxon>Bacteria</taxon>
        <taxon>Pseudomonadati</taxon>
        <taxon>Pseudomonadota</taxon>
        <taxon>Betaproteobacteria</taxon>
        <taxon>Burkholderiales</taxon>
        <taxon>Comamonadaceae</taxon>
        <taxon>Variovorax</taxon>
    </lineage>
</organism>
<accession>A0A3P3EPJ7</accession>
<feature type="compositionally biased region" description="Low complexity" evidence="1">
    <location>
        <begin position="33"/>
        <end position="46"/>
    </location>
</feature>
<evidence type="ECO:0000313" key="3">
    <source>
        <dbReference type="EMBL" id="RSZ35598.1"/>
    </source>
</evidence>
<proteinExistence type="predicted"/>
<dbReference type="Proteomes" id="UP000271137">
    <property type="component" value="Unassembled WGS sequence"/>
</dbReference>
<dbReference type="RefSeq" id="WP_124959652.1">
    <property type="nucleotide sequence ID" value="NZ_RQXU01000009.1"/>
</dbReference>
<comment type="caution">
    <text evidence="2">The sequence shown here is derived from an EMBL/GenBank/DDBJ whole genome shotgun (WGS) entry which is preliminary data.</text>
</comment>
<gene>
    <name evidence="2" type="ORF">EH244_17590</name>
    <name evidence="3" type="ORF">EJO66_16560</name>
</gene>